<organism evidence="1 2">
    <name type="scientific">Bimuria novae-zelandiae CBS 107.79</name>
    <dbReference type="NCBI Taxonomy" id="1447943"/>
    <lineage>
        <taxon>Eukaryota</taxon>
        <taxon>Fungi</taxon>
        <taxon>Dikarya</taxon>
        <taxon>Ascomycota</taxon>
        <taxon>Pezizomycotina</taxon>
        <taxon>Dothideomycetes</taxon>
        <taxon>Pleosporomycetidae</taxon>
        <taxon>Pleosporales</taxon>
        <taxon>Massarineae</taxon>
        <taxon>Didymosphaeriaceae</taxon>
        <taxon>Bimuria</taxon>
    </lineage>
</organism>
<name>A0A6A5VV95_9PLEO</name>
<gene>
    <name evidence="1" type="ORF">BU23DRAFT_448394</name>
</gene>
<evidence type="ECO:0000313" key="2">
    <source>
        <dbReference type="Proteomes" id="UP000800036"/>
    </source>
</evidence>
<dbReference type="Gene3D" id="2.80.10.50">
    <property type="match status" value="1"/>
</dbReference>
<accession>A0A6A5VV95</accession>
<proteinExistence type="predicted"/>
<dbReference type="AlphaFoldDB" id="A0A6A5VV95"/>
<reference evidence="1" key="1">
    <citation type="journal article" date="2020" name="Stud. Mycol.">
        <title>101 Dothideomycetes genomes: a test case for predicting lifestyles and emergence of pathogens.</title>
        <authorList>
            <person name="Haridas S."/>
            <person name="Albert R."/>
            <person name="Binder M."/>
            <person name="Bloem J."/>
            <person name="Labutti K."/>
            <person name="Salamov A."/>
            <person name="Andreopoulos B."/>
            <person name="Baker S."/>
            <person name="Barry K."/>
            <person name="Bills G."/>
            <person name="Bluhm B."/>
            <person name="Cannon C."/>
            <person name="Castanera R."/>
            <person name="Culley D."/>
            <person name="Daum C."/>
            <person name="Ezra D."/>
            <person name="Gonzalez J."/>
            <person name="Henrissat B."/>
            <person name="Kuo A."/>
            <person name="Liang C."/>
            <person name="Lipzen A."/>
            <person name="Lutzoni F."/>
            <person name="Magnuson J."/>
            <person name="Mondo S."/>
            <person name="Nolan M."/>
            <person name="Ohm R."/>
            <person name="Pangilinan J."/>
            <person name="Park H.-J."/>
            <person name="Ramirez L."/>
            <person name="Alfaro M."/>
            <person name="Sun H."/>
            <person name="Tritt A."/>
            <person name="Yoshinaga Y."/>
            <person name="Zwiers L.-H."/>
            <person name="Turgeon B."/>
            <person name="Goodwin S."/>
            <person name="Spatafora J."/>
            <person name="Crous P."/>
            <person name="Grigoriev I."/>
        </authorList>
    </citation>
    <scope>NUCLEOTIDE SEQUENCE</scope>
    <source>
        <strain evidence="1">CBS 107.79</strain>
    </source>
</reference>
<keyword evidence="2" id="KW-1185">Reference proteome</keyword>
<protein>
    <submittedName>
        <fullName evidence="1">Uncharacterized protein</fullName>
    </submittedName>
</protein>
<dbReference type="EMBL" id="ML976659">
    <property type="protein sequence ID" value="KAF1978796.1"/>
    <property type="molecule type" value="Genomic_DNA"/>
</dbReference>
<feature type="non-terminal residue" evidence="1">
    <location>
        <position position="1"/>
    </location>
</feature>
<dbReference type="Proteomes" id="UP000800036">
    <property type="component" value="Unassembled WGS sequence"/>
</dbReference>
<evidence type="ECO:0000313" key="1">
    <source>
        <dbReference type="EMBL" id="KAF1978796.1"/>
    </source>
</evidence>
<dbReference type="OrthoDB" id="3439489at2759"/>
<sequence length="104" mass="11311">RATLGSKVATFTLKDGRLVSGDWVLGRNLTEDRSLGPNKIAWFKDNSESGKRLHVVNAHVDRGSHQLKFGGNGDLDGCLMASDDEVFVDLIGMEGACSTVKYKE</sequence>